<evidence type="ECO:0000259" key="1">
    <source>
        <dbReference type="Pfam" id="PF24463"/>
    </source>
</evidence>
<dbReference type="Proteomes" id="UP000665020">
    <property type="component" value="Chromosome"/>
</dbReference>
<proteinExistence type="predicted"/>
<dbReference type="EMBL" id="CP046640">
    <property type="protein sequence ID" value="QTL99254.1"/>
    <property type="molecule type" value="Genomic_DNA"/>
</dbReference>
<sequence length="50" mass="5619">MKTKKVQCPVCGTHNWSGVEYCKKCSGAIYEEKETTSTLYPTLSIFNNIS</sequence>
<dbReference type="RefSeq" id="WP_164522355.1">
    <property type="nucleotide sequence ID" value="NZ_CP046640.1"/>
</dbReference>
<dbReference type="KEGG" id="ifn:GM661_15470"/>
<dbReference type="Pfam" id="PF24463">
    <property type="entry name" value="DUF7577"/>
    <property type="match status" value="1"/>
</dbReference>
<evidence type="ECO:0000313" key="3">
    <source>
        <dbReference type="Proteomes" id="UP000665020"/>
    </source>
</evidence>
<keyword evidence="3" id="KW-1185">Reference proteome</keyword>
<dbReference type="InterPro" id="IPR055999">
    <property type="entry name" value="DUF7577"/>
</dbReference>
<feature type="domain" description="DUF7577" evidence="1">
    <location>
        <begin position="6"/>
        <end position="28"/>
    </location>
</feature>
<name>A0A8A7KMF5_9FIRM</name>
<accession>A0A8A7KMF5</accession>
<reference evidence="2" key="1">
    <citation type="submission" date="2019-12" db="EMBL/GenBank/DDBJ databases">
        <authorList>
            <person name="zhang j."/>
            <person name="sun C.M."/>
        </authorList>
    </citation>
    <scope>NUCLEOTIDE SEQUENCE</scope>
    <source>
        <strain evidence="2">NS-1</strain>
    </source>
</reference>
<evidence type="ECO:0000313" key="2">
    <source>
        <dbReference type="EMBL" id="QTL99254.1"/>
    </source>
</evidence>
<dbReference type="AlphaFoldDB" id="A0A8A7KMF5"/>
<organism evidence="2 3">
    <name type="scientific">Iocasia fonsfrigidae</name>
    <dbReference type="NCBI Taxonomy" id="2682810"/>
    <lineage>
        <taxon>Bacteria</taxon>
        <taxon>Bacillati</taxon>
        <taxon>Bacillota</taxon>
        <taxon>Clostridia</taxon>
        <taxon>Halanaerobiales</taxon>
        <taxon>Halanaerobiaceae</taxon>
        <taxon>Iocasia</taxon>
    </lineage>
</organism>
<gene>
    <name evidence="2" type="ORF">GM661_15470</name>
</gene>
<protein>
    <recommendedName>
        <fullName evidence="1">DUF7577 domain-containing protein</fullName>
    </recommendedName>
</protein>